<feature type="transmembrane region" description="Helical" evidence="1">
    <location>
        <begin position="798"/>
        <end position="822"/>
    </location>
</feature>
<evidence type="ECO:0000256" key="1">
    <source>
        <dbReference type="SAM" id="Phobius"/>
    </source>
</evidence>
<dbReference type="EMBL" id="JGVH01000028">
    <property type="protein sequence ID" value="KER03507.1"/>
    <property type="molecule type" value="Genomic_DNA"/>
</dbReference>
<feature type="domain" description="Toxin VasX N-terminal region" evidence="2">
    <location>
        <begin position="6"/>
        <end position="158"/>
    </location>
</feature>
<dbReference type="RefSeq" id="WP_036838545.1">
    <property type="nucleotide sequence ID" value="NZ_CAWLUD010000028.1"/>
</dbReference>
<keyword evidence="1" id="KW-0472">Membrane</keyword>
<dbReference type="Proteomes" id="UP000028002">
    <property type="component" value="Unassembled WGS sequence"/>
</dbReference>
<dbReference type="CDD" id="cd20707">
    <property type="entry name" value="MIX_III"/>
    <property type="match status" value="1"/>
</dbReference>
<reference evidence="3 4" key="1">
    <citation type="submission" date="2014-03" db="EMBL/GenBank/DDBJ databases">
        <title>Draft Genome of Photorhabdus temperata Meg1.</title>
        <authorList>
            <person name="Hurst S.G.IV."/>
            <person name="Morris K."/>
            <person name="Thomas K."/>
            <person name="Tisa L.S."/>
        </authorList>
    </citation>
    <scope>NUCLEOTIDE SEQUENCE [LARGE SCALE GENOMIC DNA]</scope>
    <source>
        <strain evidence="3 4">Meg1</strain>
    </source>
</reference>
<dbReference type="InterPro" id="IPR046864">
    <property type="entry name" value="VasX_N"/>
</dbReference>
<comment type="caution">
    <text evidence="3">The sequence shown here is derived from an EMBL/GenBank/DDBJ whole genome shotgun (WGS) entry which is preliminary data.</text>
</comment>
<dbReference type="Pfam" id="PF20249">
    <property type="entry name" value="VasX_N"/>
    <property type="match status" value="1"/>
</dbReference>
<protein>
    <recommendedName>
        <fullName evidence="2">Toxin VasX N-terminal region domain-containing protein</fullName>
    </recommendedName>
</protein>
<dbReference type="PATRIC" id="fig|1393735.3.peg.1832"/>
<proteinExistence type="predicted"/>
<evidence type="ECO:0000259" key="2">
    <source>
        <dbReference type="Pfam" id="PF20249"/>
    </source>
</evidence>
<evidence type="ECO:0000313" key="4">
    <source>
        <dbReference type="Proteomes" id="UP000028002"/>
    </source>
</evidence>
<accession>A0A081RXV4</accession>
<evidence type="ECO:0000313" key="3">
    <source>
        <dbReference type="EMBL" id="KER03507.1"/>
    </source>
</evidence>
<organism evidence="3 4">
    <name type="scientific">Photorhabdus temperata subsp. temperata Meg1</name>
    <dbReference type="NCBI Taxonomy" id="1393735"/>
    <lineage>
        <taxon>Bacteria</taxon>
        <taxon>Pseudomonadati</taxon>
        <taxon>Pseudomonadota</taxon>
        <taxon>Gammaproteobacteria</taxon>
        <taxon>Enterobacterales</taxon>
        <taxon>Morganellaceae</taxon>
        <taxon>Photorhabdus</taxon>
    </lineage>
</organism>
<dbReference type="InterPro" id="IPR048126">
    <property type="entry name" value="Toxin_VasX"/>
</dbReference>
<keyword evidence="1" id="KW-0812">Transmembrane</keyword>
<dbReference type="AlphaFoldDB" id="A0A081RXV4"/>
<name>A0A081RXV4_PHOTE</name>
<gene>
    <name evidence="3" type="ORF">MEG1DRAFT_01776</name>
</gene>
<dbReference type="NCBIfam" id="NF041559">
    <property type="entry name" value="BTH_I2691_fam"/>
    <property type="match status" value="1"/>
</dbReference>
<keyword evidence="1" id="KW-1133">Transmembrane helix</keyword>
<sequence>MNRPLCKMCEATGPALLPVRYSVVPDSIHETLPEWAETSFPAAKGYHYALRALRQGFLYVYYCNAGIFAQESWETWSISEDGALWKQYNAPFGVFPQKTADCHAPTHQSANVEFIVLQDIALRQDTWLAFSPSAWSPETIQYYHDHPDAREKRMQCVKSWQWRGVPEGEGISEVTADTLNTVMDYHPVDMYWPPYLLPHNPTAARISRTMEEAPYYTFTPNAVGPQGTLYPWSDKRSGSADMTVRAMQRRGQVRDGSPVSPVLLALHDPIGIAHELAGWSDDIVGAHKTWLDELSIEFMTDSSLNGAENQLRQMKAADVQGRVDKVLEVTKQKEYGVFSDQQKAKLRENVTRIMVKANEQTFEQDFAHDWEKYTKELNLAKRQAFHQKYADFCTEVAKKLEQLVQLRVSWLQESRFITCCRDFYSTRLADNLNYREAVDYAMASLNVTETGSAFLDRLIDQYSTLSESNIVWRSLLLNNPDVMAEMSGFLQQMSMNKGDVKPANIEKFMGIVSSLSGKLAEAYDKANEALEKPPTANSSFARAMLHCDRRLVTLGDRFFNFTRLGKRLDTMNEVLSKTLLSVISGVPFDQAVELSVSQLKDGNAFRKQVLEGLKRPGSETRLDIKNNYERDFKKLAQSAEGEPVLKKSRIKLLVLFFNVLEFGGQIKESKGDVKSRAQVTAAFLSTLSTVMEIVEPTIKHGIGNMTAANTIKFIGASAGTVSSALNLGIDINDFESELHGRRRWQFLGLIGCKIGADIGSMLKASDGLLEVLVTKKLIERNILETILKEFGLLAVGRVLGFMASWQVMLGLIILEWLISLYVDNDLQKWCRNCVFGLEPVKGLEATQFIYPESQKDKLYEEQSKNFANAIKVLS</sequence>